<evidence type="ECO:0000256" key="6">
    <source>
        <dbReference type="ARBA" id="ARBA00022777"/>
    </source>
</evidence>
<keyword evidence="10" id="KW-0472">Membrane</keyword>
<dbReference type="SMART" id="SM00387">
    <property type="entry name" value="HATPase_c"/>
    <property type="match status" value="1"/>
</dbReference>
<dbReference type="SUPFAM" id="SSF47384">
    <property type="entry name" value="Homodimeric domain of signal transducing histidine kinase"/>
    <property type="match status" value="1"/>
</dbReference>
<evidence type="ECO:0000313" key="13">
    <source>
        <dbReference type="Proteomes" id="UP001649230"/>
    </source>
</evidence>
<accession>A0ABY3SIN8</accession>
<dbReference type="EMBL" id="CP090978">
    <property type="protein sequence ID" value="UJF33589.1"/>
    <property type="molecule type" value="Genomic_DNA"/>
</dbReference>
<dbReference type="InterPro" id="IPR036097">
    <property type="entry name" value="HisK_dim/P_sf"/>
</dbReference>
<keyword evidence="7 12" id="KW-0067">ATP-binding</keyword>
<sequence>MTFTTIRTYEDKYPSIRLLVEAQAVPAINNLQNYYSTQISLVKSGKMEDAKNRASSGKLQMDRYRSVHENILNDINKITSNASSASRKAGLYARTIALFGSLVALIIGGLSAVIFSRANRAETELRKSEETYRYMAESLEIQNEEIIAQQEEQQETLAKLSERERELELISTYQEKLTGFVEINDFLDHSVPALLDSLAMDGALVVIKHDDRSPVQFEVIYSAGYPQQYVSRLETSLFGPAKRVFDEDKPISRLRELNGSERGLHDGSAQALDQYFPLHDDKQQVIGFLLLTKYTSSQDTNERLTRGLVRQFGLAFYAQALNEERRRQSEHLAVLNEQLLKEKLLIEGQRDLIESILESAHEGMMMCDSEGTILFSNQRMSRYFNLHEHIGDNLLQCCYAISAEQVSFTGATSSIQAMLEGSLPYLTQRFSFEHEGAPQHTELYATAVGEDTDHKGFLFVFRDRTEEERVDEMKNEFISIVSHELRTPLASVLGFIEILLHRELSKDKQMRYMNTIHKEALRLSNLINDFLDLQRMESGKQVYHFSPVNLVPMVQEVVDQWHSKEHQINIHHMSPELWVRGDVDRLRQVLHNLISNAIKYSPGADRVDVHVTSSEGKVSLSVQDYGLGIPEDAREQLFTKFFRVDNTDRRQIGGTGLGLAIVKEIVEGHYGTIGFQSEMGAGSTFTLELDEFELSSMDGKIVIFEDDDNLAKLIQLH</sequence>
<keyword evidence="13" id="KW-1185">Reference proteome</keyword>
<dbReference type="SUPFAM" id="SSF55785">
    <property type="entry name" value="PYP-like sensor domain (PAS domain)"/>
    <property type="match status" value="1"/>
</dbReference>
<keyword evidence="3" id="KW-0597">Phosphoprotein</keyword>
<dbReference type="PRINTS" id="PR00344">
    <property type="entry name" value="BCTRLSENSOR"/>
</dbReference>
<dbReference type="InterPro" id="IPR036890">
    <property type="entry name" value="HATPase_C_sf"/>
</dbReference>
<evidence type="ECO:0000256" key="4">
    <source>
        <dbReference type="ARBA" id="ARBA00022679"/>
    </source>
</evidence>
<dbReference type="Proteomes" id="UP001649230">
    <property type="component" value="Chromosome"/>
</dbReference>
<dbReference type="PROSITE" id="PS50109">
    <property type="entry name" value="HIS_KIN"/>
    <property type="match status" value="1"/>
</dbReference>
<dbReference type="CDD" id="cd00082">
    <property type="entry name" value="HisKA"/>
    <property type="match status" value="1"/>
</dbReference>
<comment type="catalytic activity">
    <reaction evidence="1">
        <text>ATP + protein L-histidine = ADP + protein N-phospho-L-histidine.</text>
        <dbReference type="EC" id="2.7.13.3"/>
    </reaction>
</comment>
<name>A0ABY3SIN8_9BACL</name>
<dbReference type="Gene3D" id="1.10.287.130">
    <property type="match status" value="1"/>
</dbReference>
<keyword evidence="6" id="KW-0418">Kinase</keyword>
<dbReference type="Gene3D" id="3.30.450.20">
    <property type="entry name" value="PAS domain"/>
    <property type="match status" value="1"/>
</dbReference>
<keyword evidence="9" id="KW-0175">Coiled coil</keyword>
<feature type="domain" description="Histidine kinase" evidence="11">
    <location>
        <begin position="480"/>
        <end position="693"/>
    </location>
</feature>
<dbReference type="InterPro" id="IPR003661">
    <property type="entry name" value="HisK_dim/P_dom"/>
</dbReference>
<evidence type="ECO:0000256" key="10">
    <source>
        <dbReference type="SAM" id="Phobius"/>
    </source>
</evidence>
<keyword evidence="10" id="KW-0812">Transmembrane</keyword>
<evidence type="ECO:0000256" key="5">
    <source>
        <dbReference type="ARBA" id="ARBA00022741"/>
    </source>
</evidence>
<dbReference type="GO" id="GO:0005524">
    <property type="term" value="F:ATP binding"/>
    <property type="evidence" value="ECO:0007669"/>
    <property type="project" value="UniProtKB-KW"/>
</dbReference>
<dbReference type="InterPro" id="IPR005467">
    <property type="entry name" value="His_kinase_dom"/>
</dbReference>
<keyword evidence="10" id="KW-1133">Transmembrane helix</keyword>
<dbReference type="InterPro" id="IPR004358">
    <property type="entry name" value="Sig_transdc_His_kin-like_C"/>
</dbReference>
<evidence type="ECO:0000256" key="9">
    <source>
        <dbReference type="SAM" id="Coils"/>
    </source>
</evidence>
<dbReference type="PANTHER" id="PTHR43711">
    <property type="entry name" value="TWO-COMPONENT HISTIDINE KINASE"/>
    <property type="match status" value="1"/>
</dbReference>
<protein>
    <recommendedName>
        <fullName evidence="2">histidine kinase</fullName>
        <ecNumber evidence="2">2.7.13.3</ecNumber>
    </recommendedName>
</protein>
<feature type="coiled-coil region" evidence="9">
    <location>
        <begin position="136"/>
        <end position="170"/>
    </location>
</feature>
<evidence type="ECO:0000256" key="1">
    <source>
        <dbReference type="ARBA" id="ARBA00000085"/>
    </source>
</evidence>
<gene>
    <name evidence="12" type="ORF">L0M14_29550</name>
</gene>
<dbReference type="Pfam" id="PF00512">
    <property type="entry name" value="HisKA"/>
    <property type="match status" value="1"/>
</dbReference>
<dbReference type="EC" id="2.7.13.3" evidence="2"/>
<dbReference type="Pfam" id="PF02518">
    <property type="entry name" value="HATPase_c"/>
    <property type="match status" value="1"/>
</dbReference>
<evidence type="ECO:0000256" key="2">
    <source>
        <dbReference type="ARBA" id="ARBA00012438"/>
    </source>
</evidence>
<evidence type="ECO:0000313" key="12">
    <source>
        <dbReference type="EMBL" id="UJF33589.1"/>
    </source>
</evidence>
<dbReference type="InterPro" id="IPR050736">
    <property type="entry name" value="Sensor_HK_Regulatory"/>
</dbReference>
<feature type="transmembrane region" description="Helical" evidence="10">
    <location>
        <begin position="96"/>
        <end position="115"/>
    </location>
</feature>
<keyword evidence="8" id="KW-0902">Two-component regulatory system</keyword>
<dbReference type="Gene3D" id="3.30.565.10">
    <property type="entry name" value="Histidine kinase-like ATPase, C-terminal domain"/>
    <property type="match status" value="1"/>
</dbReference>
<dbReference type="SMART" id="SM00388">
    <property type="entry name" value="HisKA"/>
    <property type="match status" value="1"/>
</dbReference>
<evidence type="ECO:0000256" key="7">
    <source>
        <dbReference type="ARBA" id="ARBA00022840"/>
    </source>
</evidence>
<dbReference type="PANTHER" id="PTHR43711:SF30">
    <property type="entry name" value="HISTIDINE KINASE"/>
    <property type="match status" value="1"/>
</dbReference>
<proteinExistence type="predicted"/>
<evidence type="ECO:0000256" key="8">
    <source>
        <dbReference type="ARBA" id="ARBA00023012"/>
    </source>
</evidence>
<keyword evidence="4" id="KW-0808">Transferase</keyword>
<dbReference type="SUPFAM" id="SSF55874">
    <property type="entry name" value="ATPase domain of HSP90 chaperone/DNA topoisomerase II/histidine kinase"/>
    <property type="match status" value="1"/>
</dbReference>
<reference evidence="12 13" key="1">
    <citation type="journal article" date="2024" name="Int. J. Syst. Evol. Microbiol.">
        <title>Paenibacillus hexagrammi sp. nov., a novel bacterium isolated from the gut content of Hexagrammos agrammus.</title>
        <authorList>
            <person name="Jung H.K."/>
            <person name="Kim D.G."/>
            <person name="Zin H."/>
            <person name="Park J."/>
            <person name="Jung H."/>
            <person name="Kim Y.O."/>
            <person name="Kong H.J."/>
            <person name="Kim J.W."/>
            <person name="Kim Y.S."/>
        </authorList>
    </citation>
    <scope>NUCLEOTIDE SEQUENCE [LARGE SCALE GENOMIC DNA]</scope>
    <source>
        <strain evidence="12 13">YPD9-1</strain>
    </source>
</reference>
<evidence type="ECO:0000256" key="3">
    <source>
        <dbReference type="ARBA" id="ARBA00022553"/>
    </source>
</evidence>
<dbReference type="InterPro" id="IPR035965">
    <property type="entry name" value="PAS-like_dom_sf"/>
</dbReference>
<keyword evidence="5" id="KW-0547">Nucleotide-binding</keyword>
<organism evidence="12 13">
    <name type="scientific">Paenibacillus hexagrammi</name>
    <dbReference type="NCBI Taxonomy" id="2908839"/>
    <lineage>
        <taxon>Bacteria</taxon>
        <taxon>Bacillati</taxon>
        <taxon>Bacillota</taxon>
        <taxon>Bacilli</taxon>
        <taxon>Bacillales</taxon>
        <taxon>Paenibacillaceae</taxon>
        <taxon>Paenibacillus</taxon>
    </lineage>
</organism>
<evidence type="ECO:0000259" key="11">
    <source>
        <dbReference type="PROSITE" id="PS50109"/>
    </source>
</evidence>
<dbReference type="InterPro" id="IPR003594">
    <property type="entry name" value="HATPase_dom"/>
</dbReference>
<dbReference type="RefSeq" id="WP_235119962.1">
    <property type="nucleotide sequence ID" value="NZ_CP090978.1"/>
</dbReference>
<dbReference type="CDD" id="cd00075">
    <property type="entry name" value="HATPase"/>
    <property type="match status" value="1"/>
</dbReference>